<dbReference type="EMBL" id="DS268227">
    <property type="protein sequence ID" value="KMU72885.1"/>
    <property type="molecule type" value="Genomic_DNA"/>
</dbReference>
<evidence type="ECO:0000313" key="1">
    <source>
        <dbReference type="EMBL" id="KMU72885.1"/>
    </source>
</evidence>
<organism evidence="1 2">
    <name type="scientific">Coccidioides immitis RMSCC 3703</name>
    <dbReference type="NCBI Taxonomy" id="454286"/>
    <lineage>
        <taxon>Eukaryota</taxon>
        <taxon>Fungi</taxon>
        <taxon>Dikarya</taxon>
        <taxon>Ascomycota</taxon>
        <taxon>Pezizomycotina</taxon>
        <taxon>Eurotiomycetes</taxon>
        <taxon>Eurotiomycetidae</taxon>
        <taxon>Onygenales</taxon>
        <taxon>Onygenaceae</taxon>
        <taxon>Coccidioides</taxon>
    </lineage>
</organism>
<name>A0A0J8QKB3_COCIT</name>
<sequence length="134" mass="14695">MTDIKPSFLSYRALFPSSTSSRVTIFHIKQRTFVAFTVYIPLSAARPSEGHSINREQGVVDAPGSINAPNDSHPIVIPSSAYDECPQNTLGNALPYVIPDGLSSCDSWSRAVDIPYPNFSHFNGLISQRGKVRK</sequence>
<gene>
    <name evidence="1" type="ORF">CISG_09846</name>
</gene>
<accession>A0A0J8QKB3</accession>
<dbReference type="Proteomes" id="UP000054559">
    <property type="component" value="Unassembled WGS sequence"/>
</dbReference>
<proteinExistence type="predicted"/>
<protein>
    <submittedName>
        <fullName evidence="1">Uncharacterized protein</fullName>
    </submittedName>
</protein>
<evidence type="ECO:0000313" key="2">
    <source>
        <dbReference type="Proteomes" id="UP000054559"/>
    </source>
</evidence>
<reference evidence="2" key="1">
    <citation type="journal article" date="2010" name="Genome Res.">
        <title>Population genomic sequencing of Coccidioides fungi reveals recent hybridization and transposon control.</title>
        <authorList>
            <person name="Neafsey D.E."/>
            <person name="Barker B.M."/>
            <person name="Sharpton T.J."/>
            <person name="Stajich J.E."/>
            <person name="Park D.J."/>
            <person name="Whiston E."/>
            <person name="Hung C.-Y."/>
            <person name="McMahan C."/>
            <person name="White J."/>
            <person name="Sykes S."/>
            <person name="Heiman D."/>
            <person name="Young S."/>
            <person name="Zeng Q."/>
            <person name="Abouelleil A."/>
            <person name="Aftuck L."/>
            <person name="Bessette D."/>
            <person name="Brown A."/>
            <person name="FitzGerald M."/>
            <person name="Lui A."/>
            <person name="Macdonald J.P."/>
            <person name="Priest M."/>
            <person name="Orbach M.J."/>
            <person name="Galgiani J.N."/>
            <person name="Kirkland T.N."/>
            <person name="Cole G.T."/>
            <person name="Birren B.W."/>
            <person name="Henn M.R."/>
            <person name="Taylor J.W."/>
            <person name="Rounsley S.D."/>
        </authorList>
    </citation>
    <scope>NUCLEOTIDE SEQUENCE [LARGE SCALE GENOMIC DNA]</scope>
    <source>
        <strain evidence="2">RMSCC 3703</strain>
    </source>
</reference>
<dbReference type="AlphaFoldDB" id="A0A0J8QKB3"/>